<dbReference type="SUPFAM" id="SSF48452">
    <property type="entry name" value="TPR-like"/>
    <property type="match status" value="1"/>
</dbReference>
<reference evidence="2" key="1">
    <citation type="submission" date="2022-09" db="EMBL/GenBank/DDBJ databases">
        <title>Comparative genomics and taxonomic characterization of three novel marine species of genus Reichenbachiella exhibiting antioxidant and polysaccharide degradation activities.</title>
        <authorList>
            <person name="Muhammad N."/>
            <person name="Lee Y.-J."/>
            <person name="Ko J."/>
            <person name="Kim S.-G."/>
        </authorList>
    </citation>
    <scope>NUCLEOTIDE SEQUENCE</scope>
    <source>
        <strain evidence="2">BKB1-1</strain>
    </source>
</reference>
<organism evidence="2 3">
    <name type="scientific">Reichenbachiella agarivorans</name>
    <dbReference type="NCBI Taxonomy" id="2979464"/>
    <lineage>
        <taxon>Bacteria</taxon>
        <taxon>Pseudomonadati</taxon>
        <taxon>Bacteroidota</taxon>
        <taxon>Cytophagia</taxon>
        <taxon>Cytophagales</taxon>
        <taxon>Reichenbachiellaceae</taxon>
        <taxon>Reichenbachiella</taxon>
    </lineage>
</organism>
<dbReference type="Pfam" id="PF12741">
    <property type="entry name" value="SusD-like"/>
    <property type="match status" value="1"/>
</dbReference>
<sequence>MKVKILTSVLALTLMFSACSDWEELNTDPNNPLAENVDPGLKVGSVFKEACLAAELHQRIHNLYVDMFAQYYTGTGFGSYQGNSEDGWTSLYWDNHYRWFNSLSILINQYGDNESYVNSVAVMKIWRVWITHRAVDLMGDIPYSNVIDGVYDTEESIYKDMLSQLEEAVSSINPDLAMFSDPIYNGDLAKWSKFGNSLRLRLAMRVSGVDAALAKTHAEAAVAGGVLESLANMPTMYANTQLWGEGYSYNYYFWWGPGNGVAMSKTFYDLTIGIGGLAFNTADVGAAAINYPAMVDPRATIIFGTSDQNTVDRAEGFDGRWAGIAAGLNATERADPSNFAQNNSRINVTLRGEFNGDNNRTWTIMPISEVWFLRAEGALNGWNMGVTAQSAYESGVAASFEYWGLSSSATYLASGEENGMGISASWGDGKGTDLEKVMAQKYLGGYPDNGWEAWADLRRLGLPVVDYGVQLNTNVPAGTPVQRVKYPTSQKILNPDNYAAVASQDHEGRKHWWSK</sequence>
<keyword evidence="2" id="KW-0449">Lipoprotein</keyword>
<dbReference type="InterPro" id="IPR024302">
    <property type="entry name" value="SusD-like"/>
</dbReference>
<evidence type="ECO:0000313" key="2">
    <source>
        <dbReference type="EMBL" id="UXP32404.1"/>
    </source>
</evidence>
<dbReference type="Proteomes" id="UP001065174">
    <property type="component" value="Chromosome"/>
</dbReference>
<dbReference type="PROSITE" id="PS51257">
    <property type="entry name" value="PROKAR_LIPOPROTEIN"/>
    <property type="match status" value="1"/>
</dbReference>
<feature type="chain" id="PRO_5045818580" evidence="1">
    <location>
        <begin position="21"/>
        <end position="515"/>
    </location>
</feature>
<dbReference type="Gene3D" id="1.25.40.390">
    <property type="match status" value="1"/>
</dbReference>
<gene>
    <name evidence="2" type="ORF">N6H18_00245</name>
</gene>
<dbReference type="EMBL" id="CP106679">
    <property type="protein sequence ID" value="UXP32404.1"/>
    <property type="molecule type" value="Genomic_DNA"/>
</dbReference>
<keyword evidence="3" id="KW-1185">Reference proteome</keyword>
<protein>
    <submittedName>
        <fullName evidence="2">SusD/RagB family nutrient-binding outer membrane lipoprotein</fullName>
    </submittedName>
</protein>
<dbReference type="RefSeq" id="WP_262309839.1">
    <property type="nucleotide sequence ID" value="NZ_CP106679.1"/>
</dbReference>
<feature type="signal peptide" evidence="1">
    <location>
        <begin position="1"/>
        <end position="20"/>
    </location>
</feature>
<proteinExistence type="predicted"/>
<name>A0ABY6CPV5_9BACT</name>
<accession>A0ABY6CPV5</accession>
<keyword evidence="1" id="KW-0732">Signal</keyword>
<evidence type="ECO:0000256" key="1">
    <source>
        <dbReference type="SAM" id="SignalP"/>
    </source>
</evidence>
<dbReference type="InterPro" id="IPR011990">
    <property type="entry name" value="TPR-like_helical_dom_sf"/>
</dbReference>
<evidence type="ECO:0000313" key="3">
    <source>
        <dbReference type="Proteomes" id="UP001065174"/>
    </source>
</evidence>